<dbReference type="GeneID" id="14891025"/>
<reference evidence="1 2" key="1">
    <citation type="submission" date="2012-10" db="EMBL/GenBank/DDBJ databases">
        <authorList>
            <person name="Zafar N."/>
            <person name="Inman J."/>
            <person name="Hall N."/>
            <person name="Lorenzi H."/>
            <person name="Caler E."/>
        </authorList>
    </citation>
    <scope>NUCLEOTIDE SEQUENCE [LARGE SCALE GENOMIC DNA]</scope>
    <source>
        <strain evidence="1 2">IP1</strain>
    </source>
</reference>
<gene>
    <name evidence="1" type="ORF">EIN_291620</name>
</gene>
<evidence type="ECO:0000313" key="2">
    <source>
        <dbReference type="Proteomes" id="UP000014680"/>
    </source>
</evidence>
<keyword evidence="2" id="KW-1185">Reference proteome</keyword>
<protein>
    <submittedName>
        <fullName evidence="1">Uncharacterized protein</fullName>
    </submittedName>
</protein>
<proteinExistence type="predicted"/>
<name>A0A0A1UAG5_ENTIV</name>
<dbReference type="AlphaFoldDB" id="A0A0A1UAG5"/>
<dbReference type="RefSeq" id="XP_004258814.1">
    <property type="nucleotide sequence ID" value="XM_004258766.1"/>
</dbReference>
<dbReference type="EMBL" id="KB206397">
    <property type="protein sequence ID" value="ELP92043.1"/>
    <property type="molecule type" value="Genomic_DNA"/>
</dbReference>
<accession>A0A0A1UAG5</accession>
<sequence>MFFGVAKQAISSHGSLTIEGRAIDTNSTVTEDGEVQSGLISWMRELSESDCRLRQALREEGDHREQTGVPITCHAKVLGAMESKATKNIIVASFKRSGVVGVNIGKIKRMFVSIKEASRLLQEANGVYTSEQLESFVLPPTSTYLVKMAEESLSWNIQELNQHREPLQTTILPPIVDPNEKKFPNTQVNPNIISSSDFMLRMNRYFYGL</sequence>
<dbReference type="VEuPathDB" id="AmoebaDB:EIN_291620"/>
<dbReference type="Proteomes" id="UP000014680">
    <property type="component" value="Unassembled WGS sequence"/>
</dbReference>
<dbReference type="KEGG" id="eiv:EIN_291620"/>
<evidence type="ECO:0000313" key="1">
    <source>
        <dbReference type="EMBL" id="ELP92043.1"/>
    </source>
</evidence>
<organism evidence="1 2">
    <name type="scientific">Entamoeba invadens IP1</name>
    <dbReference type="NCBI Taxonomy" id="370355"/>
    <lineage>
        <taxon>Eukaryota</taxon>
        <taxon>Amoebozoa</taxon>
        <taxon>Evosea</taxon>
        <taxon>Archamoebae</taxon>
        <taxon>Mastigamoebida</taxon>
        <taxon>Entamoebidae</taxon>
        <taxon>Entamoeba</taxon>
    </lineage>
</organism>